<keyword evidence="4" id="KW-1185">Reference proteome</keyword>
<organism evidence="3 4">
    <name type="scientific">Brevibacterium linens</name>
    <dbReference type="NCBI Taxonomy" id="1703"/>
    <lineage>
        <taxon>Bacteria</taxon>
        <taxon>Bacillati</taxon>
        <taxon>Actinomycetota</taxon>
        <taxon>Actinomycetes</taxon>
        <taxon>Micrococcales</taxon>
        <taxon>Brevibacteriaceae</taxon>
        <taxon>Brevibacterium</taxon>
    </lineage>
</organism>
<feature type="domain" description="DUF1648" evidence="2">
    <location>
        <begin position="25"/>
        <end position="65"/>
    </location>
</feature>
<sequence length="174" mass="19202">MPFSAQPHRNPPSEIAALIFAVASILVLLGVCVWFWGQAPDNVATHFDSGGQPDDWTSKAGLLGIFVPVGVGLPVLMSIRPLFEKLPAPLINAPHKEYWLERDEKTYLLDCLMELLRFTAGLTALLIAAILVIIAEVARSATMSEWLTFVPTAIFLAATGLAVWRFYRRLTPTR</sequence>
<feature type="transmembrane region" description="Helical" evidence="1">
    <location>
        <begin position="146"/>
        <end position="167"/>
    </location>
</feature>
<keyword evidence="1" id="KW-0472">Membrane</keyword>
<dbReference type="InterPro" id="IPR012867">
    <property type="entry name" value="DUF1648"/>
</dbReference>
<dbReference type="RefSeq" id="WP_039209960.1">
    <property type="nucleotide sequence ID" value="NZ_JTJZ01000019.1"/>
</dbReference>
<dbReference type="EMBL" id="JTJZ01000019">
    <property type="protein sequence ID" value="KHS52479.1"/>
    <property type="molecule type" value="Genomic_DNA"/>
</dbReference>
<dbReference type="PATRIC" id="fig|1703.6.peg.2025"/>
<feature type="transmembrane region" description="Helical" evidence="1">
    <location>
        <begin position="15"/>
        <end position="36"/>
    </location>
</feature>
<accession>A0A0B9ANT9</accession>
<proteinExistence type="predicted"/>
<reference evidence="3 4" key="1">
    <citation type="submission" date="2014-11" db="EMBL/GenBank/DDBJ databases">
        <title>Draft Genome Sequence of Brevibacterium linens AE038-8.</title>
        <authorList>
            <person name="Maizel D."/>
            <person name="Utturkar S.M."/>
            <person name="Brown S.D."/>
            <person name="Ferrero M."/>
            <person name="Rosen B.P."/>
        </authorList>
    </citation>
    <scope>NUCLEOTIDE SEQUENCE [LARGE SCALE GENOMIC DNA]</scope>
    <source>
        <strain evidence="3 4">AE038-8</strain>
    </source>
</reference>
<dbReference type="Pfam" id="PF07853">
    <property type="entry name" value="DUF1648"/>
    <property type="match status" value="1"/>
</dbReference>
<gene>
    <name evidence="3" type="ORF">AE0388_2129</name>
</gene>
<comment type="caution">
    <text evidence="3">The sequence shown here is derived from an EMBL/GenBank/DDBJ whole genome shotgun (WGS) entry which is preliminary data.</text>
</comment>
<feature type="transmembrane region" description="Helical" evidence="1">
    <location>
        <begin position="115"/>
        <end position="134"/>
    </location>
</feature>
<name>A0A0B9ANT9_BRELN</name>
<evidence type="ECO:0000313" key="4">
    <source>
        <dbReference type="Proteomes" id="UP000031488"/>
    </source>
</evidence>
<dbReference type="AlphaFoldDB" id="A0A0B9ANT9"/>
<dbReference type="Proteomes" id="UP000031488">
    <property type="component" value="Unassembled WGS sequence"/>
</dbReference>
<dbReference type="OrthoDB" id="4869080at2"/>
<protein>
    <recommendedName>
        <fullName evidence="2">DUF1648 domain-containing protein</fullName>
    </recommendedName>
</protein>
<evidence type="ECO:0000256" key="1">
    <source>
        <dbReference type="SAM" id="Phobius"/>
    </source>
</evidence>
<keyword evidence="1" id="KW-1133">Transmembrane helix</keyword>
<evidence type="ECO:0000313" key="3">
    <source>
        <dbReference type="EMBL" id="KHS52479.1"/>
    </source>
</evidence>
<keyword evidence="1" id="KW-0812">Transmembrane</keyword>
<evidence type="ECO:0000259" key="2">
    <source>
        <dbReference type="Pfam" id="PF07853"/>
    </source>
</evidence>